<evidence type="ECO:0000256" key="6">
    <source>
        <dbReference type="ARBA" id="ARBA00023242"/>
    </source>
</evidence>
<dbReference type="Proteomes" id="UP000507222">
    <property type="component" value="Unassembled WGS sequence"/>
</dbReference>
<dbReference type="CDD" id="cd14702">
    <property type="entry name" value="bZIP_plant_GBF1"/>
    <property type="match status" value="1"/>
</dbReference>
<gene>
    <name evidence="9" type="ORF">CURHAP_LOCUS50156</name>
    <name evidence="10" type="ORF">ORAREDHAP_LOCUS49451</name>
</gene>
<keyword evidence="5" id="KW-0804">Transcription</keyword>
<accession>A0A6J5VPN4</accession>
<dbReference type="InterPro" id="IPR044827">
    <property type="entry name" value="GBF-like"/>
</dbReference>
<dbReference type="InterPro" id="IPR004827">
    <property type="entry name" value="bZIP"/>
</dbReference>
<dbReference type="AlphaFoldDB" id="A0A6J5VPN4"/>
<evidence type="ECO:0000256" key="5">
    <source>
        <dbReference type="ARBA" id="ARBA00023163"/>
    </source>
</evidence>
<name>A0A6J5VPN4_PRUAR</name>
<feature type="compositionally biased region" description="Polar residues" evidence="7">
    <location>
        <begin position="324"/>
        <end position="339"/>
    </location>
</feature>
<evidence type="ECO:0000256" key="7">
    <source>
        <dbReference type="SAM" id="MobiDB-lite"/>
    </source>
</evidence>
<dbReference type="GO" id="GO:0043565">
    <property type="term" value="F:sequence-specific DNA binding"/>
    <property type="evidence" value="ECO:0007669"/>
    <property type="project" value="InterPro"/>
</dbReference>
<dbReference type="PROSITE" id="PS00036">
    <property type="entry name" value="BZIP_BASIC"/>
    <property type="match status" value="1"/>
</dbReference>
<dbReference type="PANTHER" id="PTHR45967">
    <property type="entry name" value="G-BOX-BINDING FACTOR 3-RELATED"/>
    <property type="match status" value="1"/>
</dbReference>
<dbReference type="EMBL" id="CAEKKB010000008">
    <property type="protein sequence ID" value="CAB4320573.1"/>
    <property type="molecule type" value="Genomic_DNA"/>
</dbReference>
<evidence type="ECO:0000313" key="12">
    <source>
        <dbReference type="Proteomes" id="UP000507245"/>
    </source>
</evidence>
<dbReference type="InterPro" id="IPR045314">
    <property type="entry name" value="bZIP_plant_GBF1"/>
</dbReference>
<dbReference type="EMBL" id="CAEKDK010000008">
    <property type="protein sequence ID" value="CAB4290233.1"/>
    <property type="molecule type" value="Genomic_DNA"/>
</dbReference>
<evidence type="ECO:0000256" key="4">
    <source>
        <dbReference type="ARBA" id="ARBA00023125"/>
    </source>
</evidence>
<comment type="subcellular location">
    <subcellularLocation>
        <location evidence="1">Nucleus</location>
    </subcellularLocation>
</comment>
<evidence type="ECO:0000313" key="9">
    <source>
        <dbReference type="EMBL" id="CAB4290233.1"/>
    </source>
</evidence>
<organism evidence="9 11">
    <name type="scientific">Prunus armeniaca</name>
    <name type="common">Apricot</name>
    <name type="synonym">Armeniaca vulgaris</name>
    <dbReference type="NCBI Taxonomy" id="36596"/>
    <lineage>
        <taxon>Eukaryota</taxon>
        <taxon>Viridiplantae</taxon>
        <taxon>Streptophyta</taxon>
        <taxon>Embryophyta</taxon>
        <taxon>Tracheophyta</taxon>
        <taxon>Spermatophyta</taxon>
        <taxon>Magnoliopsida</taxon>
        <taxon>eudicotyledons</taxon>
        <taxon>Gunneridae</taxon>
        <taxon>Pentapetalae</taxon>
        <taxon>rosids</taxon>
        <taxon>fabids</taxon>
        <taxon>Rosales</taxon>
        <taxon>Rosaceae</taxon>
        <taxon>Amygdaloideae</taxon>
        <taxon>Amygdaleae</taxon>
        <taxon>Prunus</taxon>
    </lineage>
</organism>
<dbReference type="Proteomes" id="UP000507245">
    <property type="component" value="Unassembled WGS sequence"/>
</dbReference>
<dbReference type="GO" id="GO:0003700">
    <property type="term" value="F:DNA-binding transcription factor activity"/>
    <property type="evidence" value="ECO:0007669"/>
    <property type="project" value="InterPro"/>
</dbReference>
<sequence length="360" mass="39826">MVRFDTKHISNPWMHGSLEGTVRFDTKHISKTIDKLSHHSGGGLPLLPAVLMARRIEPSGFLFSNLLEFINSRIAIPSTLMGTRESSEPSTQGAPFEIQKKEETFFDEYTESLTIYEEGSVGTEFVGNGLAESEKTISFSGNNGDGASQSAASRGEDSSDESGDANRDFSATQNQMLDLMHQDGDAENNSTDQYGGTNTDLAFQDFGVNVPETHLDLGMGLNVSSSQAIRTKEDYEQRIEKRKQSNRESAKRSRLRRQECEKLRATAETLQSEISEIPQKLWRHSEKCEELNEENNDIIDELEKTYGPDAVSDLKAAKVESFDGKSNSPEPFDGESNSAEPKIPSRDNSSPDPLMLSLGL</sequence>
<dbReference type="SMART" id="SM00338">
    <property type="entry name" value="BRLZ"/>
    <property type="match status" value="1"/>
</dbReference>
<dbReference type="GO" id="GO:0005634">
    <property type="term" value="C:nucleus"/>
    <property type="evidence" value="ECO:0007669"/>
    <property type="project" value="UniProtKB-SubCell"/>
</dbReference>
<protein>
    <recommendedName>
        <fullName evidence="8">BZIP domain-containing protein</fullName>
    </recommendedName>
</protein>
<evidence type="ECO:0000313" key="10">
    <source>
        <dbReference type="EMBL" id="CAB4320573.1"/>
    </source>
</evidence>
<evidence type="ECO:0000313" key="11">
    <source>
        <dbReference type="Proteomes" id="UP000507222"/>
    </source>
</evidence>
<keyword evidence="3" id="KW-0805">Transcription regulation</keyword>
<evidence type="ECO:0000256" key="2">
    <source>
        <dbReference type="ARBA" id="ARBA00007163"/>
    </source>
</evidence>
<evidence type="ECO:0000259" key="8">
    <source>
        <dbReference type="PROSITE" id="PS00036"/>
    </source>
</evidence>
<feature type="region of interest" description="Disordered" evidence="7">
    <location>
        <begin position="320"/>
        <end position="360"/>
    </location>
</feature>
<evidence type="ECO:0000256" key="1">
    <source>
        <dbReference type="ARBA" id="ARBA00004123"/>
    </source>
</evidence>
<feature type="domain" description="BZIP" evidence="8">
    <location>
        <begin position="241"/>
        <end position="256"/>
    </location>
</feature>
<feature type="region of interest" description="Disordered" evidence="7">
    <location>
        <begin position="136"/>
        <end position="168"/>
    </location>
</feature>
<feature type="compositionally biased region" description="Polar residues" evidence="7">
    <location>
        <begin position="136"/>
        <end position="149"/>
    </location>
</feature>
<proteinExistence type="inferred from homology"/>
<keyword evidence="4" id="KW-0238">DNA-binding</keyword>
<comment type="similarity">
    <text evidence="2">Belongs to the bZIP family.</text>
</comment>
<dbReference type="OrthoDB" id="1422011at2759"/>
<feature type="region of interest" description="Disordered" evidence="7">
    <location>
        <begin position="234"/>
        <end position="257"/>
    </location>
</feature>
<keyword evidence="12" id="KW-1185">Reference proteome</keyword>
<keyword evidence="6" id="KW-0539">Nucleus</keyword>
<reference evidence="12" key="1">
    <citation type="journal article" date="2020" name="Genome Biol.">
        <title>Gamete binning: chromosome-level and haplotype-resolved genome assembly enabled by high-throughput single-cell sequencing of gamete genomes.</title>
        <authorList>
            <person name="Campoy J.A."/>
            <person name="Sun H."/>
            <person name="Goel M."/>
            <person name="Jiao W.-B."/>
            <person name="Folz-Donahue K."/>
            <person name="Wang N."/>
            <person name="Rubio M."/>
            <person name="Liu C."/>
            <person name="Kukat C."/>
            <person name="Ruiz D."/>
            <person name="Huettel B."/>
            <person name="Schneeberger K."/>
        </authorList>
    </citation>
    <scope>NUCLEOTIDE SEQUENCE [LARGE SCALE GENOMIC DNA]</scope>
    <source>
        <strain evidence="12">cv. Rojo Pasion</strain>
    </source>
</reference>
<reference evidence="9 11" key="2">
    <citation type="submission" date="2020-05" db="EMBL/GenBank/DDBJ databases">
        <authorList>
            <person name="Campoy J."/>
            <person name="Schneeberger K."/>
            <person name="Spophaly S."/>
        </authorList>
    </citation>
    <scope>NUCLEOTIDE SEQUENCE [LARGE SCALE GENOMIC DNA]</scope>
    <source>
        <strain evidence="9">PruArmRojPasFocal</strain>
    </source>
</reference>
<dbReference type="PANTHER" id="PTHR45967:SF20">
    <property type="entry name" value="G-BOX-BINDING FACTOR 1"/>
    <property type="match status" value="1"/>
</dbReference>
<evidence type="ECO:0000256" key="3">
    <source>
        <dbReference type="ARBA" id="ARBA00023015"/>
    </source>
</evidence>